<evidence type="ECO:0000313" key="3">
    <source>
        <dbReference type="Proteomes" id="UP001497482"/>
    </source>
</evidence>
<feature type="compositionally biased region" description="Basic and acidic residues" evidence="1">
    <location>
        <begin position="12"/>
        <end position="21"/>
    </location>
</feature>
<dbReference type="Proteomes" id="UP001497482">
    <property type="component" value="Chromosome 1"/>
</dbReference>
<proteinExistence type="predicted"/>
<dbReference type="AlphaFoldDB" id="A0AAV2J157"/>
<evidence type="ECO:0000256" key="1">
    <source>
        <dbReference type="SAM" id="MobiDB-lite"/>
    </source>
</evidence>
<evidence type="ECO:0000313" key="2">
    <source>
        <dbReference type="EMBL" id="CAL1569752.1"/>
    </source>
</evidence>
<gene>
    <name evidence="2" type="ORF">KC01_LOCUS2138</name>
</gene>
<name>A0AAV2J157_KNICA</name>
<organism evidence="2 3">
    <name type="scientific">Knipowitschia caucasica</name>
    <name type="common">Caucasian dwarf goby</name>
    <name type="synonym">Pomatoschistus caucasicus</name>
    <dbReference type="NCBI Taxonomy" id="637954"/>
    <lineage>
        <taxon>Eukaryota</taxon>
        <taxon>Metazoa</taxon>
        <taxon>Chordata</taxon>
        <taxon>Craniata</taxon>
        <taxon>Vertebrata</taxon>
        <taxon>Euteleostomi</taxon>
        <taxon>Actinopterygii</taxon>
        <taxon>Neopterygii</taxon>
        <taxon>Teleostei</taxon>
        <taxon>Neoteleostei</taxon>
        <taxon>Acanthomorphata</taxon>
        <taxon>Gobiaria</taxon>
        <taxon>Gobiiformes</taxon>
        <taxon>Gobioidei</taxon>
        <taxon>Gobiidae</taxon>
        <taxon>Gobiinae</taxon>
        <taxon>Knipowitschia</taxon>
    </lineage>
</organism>
<dbReference type="EMBL" id="OZ035823">
    <property type="protein sequence ID" value="CAL1569752.1"/>
    <property type="molecule type" value="Genomic_DNA"/>
</dbReference>
<protein>
    <submittedName>
        <fullName evidence="2">Uncharacterized protein</fullName>
    </submittedName>
</protein>
<keyword evidence="3" id="KW-1185">Reference proteome</keyword>
<sequence length="158" mass="17476">MRGSRSIAVEQTARRTAGERRDVHRLEGKTHRDKGHVTEMLFTGEKAPKSVGLGWSSLADRYHYVNIQAGSKQQQVLRRADGTSPQLVSADWALRSASESLGDAMIRESYTRWACPPGAVNQSCCLSPRLTGTVSIQVHSVVLKLFIQLLRCHSSLAF</sequence>
<reference evidence="2 3" key="1">
    <citation type="submission" date="2024-04" db="EMBL/GenBank/DDBJ databases">
        <authorList>
            <person name="Waldvogel A.-M."/>
            <person name="Schoenle A."/>
        </authorList>
    </citation>
    <scope>NUCLEOTIDE SEQUENCE [LARGE SCALE GENOMIC DNA]</scope>
</reference>
<accession>A0AAV2J157</accession>
<feature type="region of interest" description="Disordered" evidence="1">
    <location>
        <begin position="1"/>
        <end position="21"/>
    </location>
</feature>